<dbReference type="RefSeq" id="WP_085892352.1">
    <property type="nucleotide sequence ID" value="NZ_FWFL01000005.1"/>
</dbReference>
<dbReference type="Gene3D" id="3.30.310.70">
    <property type="entry name" value="TT1751-like domain"/>
    <property type="match status" value="1"/>
</dbReference>
<reference evidence="3 4" key="1">
    <citation type="submission" date="2017-03" db="EMBL/GenBank/DDBJ databases">
        <authorList>
            <person name="Afonso C.L."/>
            <person name="Miller P.J."/>
            <person name="Scott M.A."/>
            <person name="Spackman E."/>
            <person name="Goraichik I."/>
            <person name="Dimitrov K.M."/>
            <person name="Suarez D.L."/>
            <person name="Swayne D.E."/>
        </authorList>
    </citation>
    <scope>NUCLEOTIDE SEQUENCE [LARGE SCALE GENOMIC DNA]</scope>
    <source>
        <strain evidence="3 4">CECT 8287</strain>
    </source>
</reference>
<dbReference type="Pfam" id="PF03625">
    <property type="entry name" value="DUF302"/>
    <property type="match status" value="1"/>
</dbReference>
<organism evidence="3 4">
    <name type="scientific">Roseovarius litorisediminis</name>
    <dbReference type="NCBI Taxonomy" id="1312363"/>
    <lineage>
        <taxon>Bacteria</taxon>
        <taxon>Pseudomonadati</taxon>
        <taxon>Pseudomonadota</taxon>
        <taxon>Alphaproteobacteria</taxon>
        <taxon>Rhodobacterales</taxon>
        <taxon>Roseobacteraceae</taxon>
        <taxon>Roseovarius</taxon>
    </lineage>
</organism>
<evidence type="ECO:0000259" key="2">
    <source>
        <dbReference type="Pfam" id="PF03625"/>
    </source>
</evidence>
<dbReference type="OrthoDB" id="5783872at2"/>
<dbReference type="PANTHER" id="PTHR38342">
    <property type="entry name" value="SLR5037 PROTEIN"/>
    <property type="match status" value="1"/>
</dbReference>
<feature type="domain" description="DUF302" evidence="2">
    <location>
        <begin position="63"/>
        <end position="120"/>
    </location>
</feature>
<sequence>MVRLLLISALITVTAALASALETREGWVIHDTGKSFDELVGAVRAAVKKAPIAVVTQASASDGARSQGHEILGNRVFGLYRNDYARRMLAASVASGIEAPIRLYVTENADGTASLSYKTPTAVFLPYFDEGGDALRDLATELDGIFDSVAEMAIND</sequence>
<feature type="signal peptide" evidence="1">
    <location>
        <begin position="1"/>
        <end position="20"/>
    </location>
</feature>
<feature type="chain" id="PRO_5012780096" description="DUF302 domain-containing protein" evidence="1">
    <location>
        <begin position="21"/>
        <end position="156"/>
    </location>
</feature>
<proteinExistence type="predicted"/>
<protein>
    <recommendedName>
        <fullName evidence="2">DUF302 domain-containing protein</fullName>
    </recommendedName>
</protein>
<evidence type="ECO:0000313" key="3">
    <source>
        <dbReference type="EMBL" id="SLN42567.1"/>
    </source>
</evidence>
<keyword evidence="1" id="KW-0732">Signal</keyword>
<dbReference type="InterPro" id="IPR035923">
    <property type="entry name" value="TT1751-like_sf"/>
</dbReference>
<dbReference type="CDD" id="cd14797">
    <property type="entry name" value="DUF302"/>
    <property type="match status" value="1"/>
</dbReference>
<dbReference type="AlphaFoldDB" id="A0A1Y5SPU7"/>
<dbReference type="EMBL" id="FWFL01000005">
    <property type="protein sequence ID" value="SLN42567.1"/>
    <property type="molecule type" value="Genomic_DNA"/>
</dbReference>
<name>A0A1Y5SPU7_9RHOB</name>
<gene>
    <name evidence="3" type="ORF">PEL8287_02114</name>
</gene>
<accession>A0A1Y5SPU7</accession>
<evidence type="ECO:0000256" key="1">
    <source>
        <dbReference type="SAM" id="SignalP"/>
    </source>
</evidence>
<dbReference type="SUPFAM" id="SSF103247">
    <property type="entry name" value="TT1751-like"/>
    <property type="match status" value="1"/>
</dbReference>
<keyword evidence="4" id="KW-1185">Reference proteome</keyword>
<evidence type="ECO:0000313" key="4">
    <source>
        <dbReference type="Proteomes" id="UP000193827"/>
    </source>
</evidence>
<dbReference type="Proteomes" id="UP000193827">
    <property type="component" value="Unassembled WGS sequence"/>
</dbReference>
<dbReference type="InterPro" id="IPR005180">
    <property type="entry name" value="DUF302"/>
</dbReference>
<dbReference type="PANTHER" id="PTHR38342:SF1">
    <property type="entry name" value="SLR5037 PROTEIN"/>
    <property type="match status" value="1"/>
</dbReference>